<evidence type="ECO:0000256" key="11">
    <source>
        <dbReference type="ARBA" id="ARBA00022833"/>
    </source>
</evidence>
<reference evidence="19" key="1">
    <citation type="submission" date="2022-08" db="EMBL/GenBank/DDBJ databases">
        <title>Novel sulfate-reducing endosymbionts in the free-living metamonad Anaeramoeba.</title>
        <authorList>
            <person name="Jerlstrom-Hultqvist J."/>
            <person name="Cepicka I."/>
            <person name="Gallot-Lavallee L."/>
            <person name="Salas-Leiva D."/>
            <person name="Curtis B.A."/>
            <person name="Zahonova K."/>
            <person name="Pipaliya S."/>
            <person name="Dacks J."/>
            <person name="Roger A.J."/>
        </authorList>
    </citation>
    <scope>NUCLEOTIDE SEQUENCE</scope>
    <source>
        <strain evidence="19">Schooner1</strain>
    </source>
</reference>
<accession>A0ABQ8YD57</accession>
<dbReference type="SUPFAM" id="SSF56672">
    <property type="entry name" value="DNA/RNA polymerases"/>
    <property type="match status" value="1"/>
</dbReference>
<feature type="compositionally biased region" description="Acidic residues" evidence="16">
    <location>
        <begin position="1152"/>
        <end position="1166"/>
    </location>
</feature>
<dbReference type="Pfam" id="PF17855">
    <property type="entry name" value="MCM_lid"/>
    <property type="match status" value="1"/>
</dbReference>
<keyword evidence="8" id="KW-0863">Zinc-finger</keyword>
<dbReference type="InterPro" id="IPR043502">
    <property type="entry name" value="DNA/RNA_pol_sf"/>
</dbReference>
<dbReference type="Pfam" id="PF00493">
    <property type="entry name" value="MCM"/>
    <property type="match status" value="1"/>
</dbReference>
<evidence type="ECO:0000256" key="10">
    <source>
        <dbReference type="ARBA" id="ARBA00022806"/>
    </source>
</evidence>
<feature type="compositionally biased region" description="Low complexity" evidence="16">
    <location>
        <begin position="1167"/>
        <end position="1177"/>
    </location>
</feature>
<proteinExistence type="inferred from homology"/>
<gene>
    <name evidence="19" type="ORF">M0813_22657</name>
</gene>
<evidence type="ECO:0000259" key="18">
    <source>
        <dbReference type="PROSITE" id="PS50878"/>
    </source>
</evidence>
<dbReference type="PANTHER" id="PTHR11630">
    <property type="entry name" value="DNA REPLICATION LICENSING FACTOR MCM FAMILY MEMBER"/>
    <property type="match status" value="1"/>
</dbReference>
<dbReference type="Proteomes" id="UP001150062">
    <property type="component" value="Unassembled WGS sequence"/>
</dbReference>
<dbReference type="InterPro" id="IPR012340">
    <property type="entry name" value="NA-bd_OB-fold"/>
</dbReference>
<dbReference type="PROSITE" id="PS50878">
    <property type="entry name" value="RT_POL"/>
    <property type="match status" value="1"/>
</dbReference>
<comment type="similarity">
    <text evidence="2">Belongs to the MCM family.</text>
</comment>
<evidence type="ECO:0000313" key="20">
    <source>
        <dbReference type="Proteomes" id="UP001150062"/>
    </source>
</evidence>
<dbReference type="PANTHER" id="PTHR11630:SF44">
    <property type="entry name" value="DNA REPLICATION LICENSING FACTOR MCM2"/>
    <property type="match status" value="1"/>
</dbReference>
<keyword evidence="11" id="KW-0862">Zinc</keyword>
<dbReference type="Gene3D" id="3.40.50.300">
    <property type="entry name" value="P-loop containing nucleotide triphosphate hydrolases"/>
    <property type="match status" value="1"/>
</dbReference>
<keyword evidence="6" id="KW-0479">Metal-binding</keyword>
<feature type="domain" description="MCM C-terminal AAA(+) ATPase" evidence="17">
    <location>
        <begin position="926"/>
        <end position="1132"/>
    </location>
</feature>
<dbReference type="InterPro" id="IPR001208">
    <property type="entry name" value="MCM_dom"/>
</dbReference>
<feature type="compositionally biased region" description="Basic and acidic residues" evidence="16">
    <location>
        <begin position="44"/>
        <end position="66"/>
    </location>
</feature>
<dbReference type="InterPro" id="IPR059098">
    <property type="entry name" value="WHD_MCM2"/>
</dbReference>
<evidence type="ECO:0000256" key="14">
    <source>
        <dbReference type="ARBA" id="ARBA00023242"/>
    </source>
</evidence>
<keyword evidence="5" id="KW-0235">DNA replication</keyword>
<feature type="compositionally biased region" description="Polar residues" evidence="16">
    <location>
        <begin position="32"/>
        <end position="42"/>
    </location>
</feature>
<dbReference type="InterPro" id="IPR008045">
    <property type="entry name" value="MCM2"/>
</dbReference>
<evidence type="ECO:0000313" key="19">
    <source>
        <dbReference type="EMBL" id="KAJ6242513.1"/>
    </source>
</evidence>
<protein>
    <recommendedName>
        <fullName evidence="4">DNA replication licensing factor MCM2</fullName>
        <ecNumber evidence="3">3.6.4.12</ecNumber>
    </recommendedName>
</protein>
<dbReference type="InterPro" id="IPR027417">
    <property type="entry name" value="P-loop_NTPase"/>
</dbReference>
<evidence type="ECO:0000256" key="4">
    <source>
        <dbReference type="ARBA" id="ARBA00018925"/>
    </source>
</evidence>
<comment type="subcellular location">
    <subcellularLocation>
        <location evidence="1">Nucleus</location>
    </subcellularLocation>
</comment>
<dbReference type="PROSITE" id="PS00847">
    <property type="entry name" value="MCM_1"/>
    <property type="match status" value="1"/>
</dbReference>
<dbReference type="SUPFAM" id="SSF50249">
    <property type="entry name" value="Nucleic acid-binding proteins"/>
    <property type="match status" value="1"/>
</dbReference>
<keyword evidence="10 19" id="KW-0347">Helicase</keyword>
<evidence type="ECO:0000256" key="8">
    <source>
        <dbReference type="ARBA" id="ARBA00022771"/>
    </source>
</evidence>
<dbReference type="GO" id="GO:0004386">
    <property type="term" value="F:helicase activity"/>
    <property type="evidence" value="ECO:0007669"/>
    <property type="project" value="UniProtKB-KW"/>
</dbReference>
<dbReference type="EMBL" id="JAOAOG010000175">
    <property type="protein sequence ID" value="KAJ6242513.1"/>
    <property type="molecule type" value="Genomic_DNA"/>
</dbReference>
<dbReference type="PRINTS" id="PR01658">
    <property type="entry name" value="MCMPROTEIN2"/>
</dbReference>
<dbReference type="Pfam" id="PF14551">
    <property type="entry name" value="MCM_N"/>
    <property type="match status" value="1"/>
</dbReference>
<dbReference type="EC" id="3.6.4.12" evidence="3"/>
<evidence type="ECO:0000259" key="17">
    <source>
        <dbReference type="PROSITE" id="PS50051"/>
    </source>
</evidence>
<dbReference type="PROSITE" id="PS50051">
    <property type="entry name" value="MCM_2"/>
    <property type="match status" value="1"/>
</dbReference>
<keyword evidence="15" id="KW-0131">Cell cycle</keyword>
<dbReference type="InterPro" id="IPR000477">
    <property type="entry name" value="RT_dom"/>
</dbReference>
<evidence type="ECO:0000256" key="13">
    <source>
        <dbReference type="ARBA" id="ARBA00023125"/>
    </source>
</evidence>
<keyword evidence="7" id="KW-0547">Nucleotide-binding</keyword>
<dbReference type="InterPro" id="IPR033762">
    <property type="entry name" value="MCM_OB"/>
</dbReference>
<dbReference type="InterPro" id="IPR027925">
    <property type="entry name" value="MCM_N"/>
</dbReference>
<dbReference type="Gene3D" id="3.30.1640.10">
    <property type="entry name" value="mini-chromosome maintenance (MCM) complex, chain A, domain 1"/>
    <property type="match status" value="1"/>
</dbReference>
<keyword evidence="14" id="KW-0539">Nucleus</keyword>
<dbReference type="Gene3D" id="2.40.50.140">
    <property type="entry name" value="Nucleic acid-binding proteins"/>
    <property type="match status" value="1"/>
</dbReference>
<keyword evidence="12" id="KW-0067">ATP-binding</keyword>
<evidence type="ECO:0000256" key="15">
    <source>
        <dbReference type="ARBA" id="ARBA00023306"/>
    </source>
</evidence>
<evidence type="ECO:0000256" key="6">
    <source>
        <dbReference type="ARBA" id="ARBA00022723"/>
    </source>
</evidence>
<evidence type="ECO:0000256" key="9">
    <source>
        <dbReference type="ARBA" id="ARBA00022801"/>
    </source>
</evidence>
<dbReference type="PRINTS" id="PR01657">
    <property type="entry name" value="MCMFAMILY"/>
</dbReference>
<feature type="domain" description="Reverse transcriptase" evidence="18">
    <location>
        <begin position="348"/>
        <end position="576"/>
    </location>
</feature>
<evidence type="ECO:0000256" key="1">
    <source>
        <dbReference type="ARBA" id="ARBA00004123"/>
    </source>
</evidence>
<name>A0ABQ8YD57_9EUKA</name>
<dbReference type="Pfam" id="PF12619">
    <property type="entry name" value="MCM2_N"/>
    <property type="match status" value="1"/>
</dbReference>
<dbReference type="InterPro" id="IPR018525">
    <property type="entry name" value="MCM_CS"/>
</dbReference>
<keyword evidence="20" id="KW-1185">Reference proteome</keyword>
<evidence type="ECO:0000256" key="2">
    <source>
        <dbReference type="ARBA" id="ARBA00008010"/>
    </source>
</evidence>
<feature type="region of interest" description="Disordered" evidence="16">
    <location>
        <begin position="1142"/>
        <end position="1177"/>
    </location>
</feature>
<feature type="region of interest" description="Disordered" evidence="16">
    <location>
        <begin position="1"/>
        <end position="75"/>
    </location>
</feature>
<evidence type="ECO:0000256" key="3">
    <source>
        <dbReference type="ARBA" id="ARBA00012551"/>
    </source>
</evidence>
<keyword evidence="9" id="KW-0378">Hydrolase</keyword>
<dbReference type="SMART" id="SM00350">
    <property type="entry name" value="MCM"/>
    <property type="match status" value="1"/>
</dbReference>
<dbReference type="Pfam" id="PF17207">
    <property type="entry name" value="MCM_OB"/>
    <property type="match status" value="1"/>
</dbReference>
<evidence type="ECO:0000256" key="7">
    <source>
        <dbReference type="ARBA" id="ARBA00022741"/>
    </source>
</evidence>
<dbReference type="Pfam" id="PF23669">
    <property type="entry name" value="WHD_MCM2"/>
    <property type="match status" value="1"/>
</dbReference>
<dbReference type="Pfam" id="PF00078">
    <property type="entry name" value="RVT_1"/>
    <property type="match status" value="1"/>
</dbReference>
<feature type="compositionally biased region" description="Basic residues" evidence="16">
    <location>
        <begin position="1"/>
        <end position="16"/>
    </location>
</feature>
<dbReference type="InterPro" id="IPR041562">
    <property type="entry name" value="MCM_lid"/>
</dbReference>
<evidence type="ECO:0000256" key="5">
    <source>
        <dbReference type="ARBA" id="ARBA00022705"/>
    </source>
</evidence>
<evidence type="ECO:0000256" key="12">
    <source>
        <dbReference type="ARBA" id="ARBA00022840"/>
    </source>
</evidence>
<dbReference type="InterPro" id="IPR031327">
    <property type="entry name" value="MCM"/>
</dbReference>
<keyword evidence="13" id="KW-0238">DNA-binding</keyword>
<comment type="caution">
    <text evidence="19">The sequence shown here is derived from an EMBL/GenBank/DDBJ whole genome shotgun (WGS) entry which is preliminary data.</text>
</comment>
<evidence type="ECO:0000256" key="16">
    <source>
        <dbReference type="SAM" id="MobiDB-lite"/>
    </source>
</evidence>
<dbReference type="Gene3D" id="2.20.28.10">
    <property type="match status" value="1"/>
</dbReference>
<dbReference type="SUPFAM" id="SSF52540">
    <property type="entry name" value="P-loop containing nucleoside triphosphate hydrolases"/>
    <property type="match status" value="1"/>
</dbReference>
<organism evidence="19 20">
    <name type="scientific">Anaeramoeba flamelloides</name>
    <dbReference type="NCBI Taxonomy" id="1746091"/>
    <lineage>
        <taxon>Eukaryota</taxon>
        <taxon>Metamonada</taxon>
        <taxon>Anaeramoebidae</taxon>
        <taxon>Anaeramoeba</taxon>
    </lineage>
</organism>
<sequence length="1396" mass="163218">MSNNPKKRRTNQKKKTTSTDSTQTPIFGINSPIPTSPQFTKPKTQKDQIENENKKKEEKQEEKPFSEEEYDEFDELDEYNTPVMEEEGEDLFGDETLQKDYEYIAELDVYDPEMIDQNKYEQMSFGERRKAEKSLMLRDYRNRHNTKVKNIQNEQGTNLPRSMVTKRSIQTSKLKKRIVFEINKENEELFNLIKNLFLNDKLIYKIKKINSKKWYKLINKINYEFEFNQKYWKLINKIRSSSAKIILNNKNLENTYFDYCREISKKPEIKIIKLIKEYYFKKFEDLEPMDIQDIFSLENIYDLIKYQKNKSVKDFDKIQFYKLDPKNKNEKDYLLFLKNIQRIFLHWIDNPNEEIINFIKERNILFIHKAGDEGVPLNYRPISINNTLARFFLKLIYKGIEDSWNLVSDSQFGLKKKLDTRIAVLNLLFELNKLKKKYKNKEFFIVTIDIKKCFDTISHILVHHALNKYIKNQKIKIWLQKYYKKEGIGVYQGDPLSPLMFGFISHFLIEKITDLAHHVQMFADDLILIMEGPISEIDKKLILIFKIIQEFGMSPNKDKTLKSNQLSEIKYLGIWLEKEKHLKKNFKKVKANFKKIKMIFSQQQLANGAKEILEEDEEDEEELEEFNLEDVKGPLKLWIKTNGPKMEIARRYRNFLTSFVDKRGNSVYAEKIKLMCSENQQSLEVSFTDLSLFGLLLAMWLADAPTEMLEILNETTYQVVLEMFQDYHEIHSEIFVRIIDFPVPDTLRGLRQVHLNTLIKVSGVVTRRTSVFPQLKLVKFDCLTCGATLGPFAQNNQKEIKIDSCPFCSKRGPFRVNTEETVYQNYQKITLQESPGTVPAGRLPRTKDIILLADLIDIAKPGEEIEITGIYRNNFDLSLNTKNGFPVFATIIEANYISKSQNSVKSITLTNEDINIIRELGEDPHISERIFLSIAPSIYGHETLKIGLAMTLFGGNPKNIGQKHKIRGDINMLLLGDPSTSKSQLLKYAEKIAPRAVYTTGKGATGVGLTASVRRDPITREWTLEGGALVLADRGICCIDEFDKMNEKDRVSIHETMEQQTISISKAGIVTTLQARCSVIAAANPIKGRYDLGLTFKQNVELSDPILSRFDILCVVRDVVDPIIDTRLANFVISSHMNNHPLKKQSLQDEQQQQEENEMNMEENTDSIESSSMYSENSFKKSNDEENLLLDNYQNDEFKKKLKPIPQDMLRKYIYYARNNIRPRLSQMDNERITKLYTQLRKESSVGGSMPITTRHVESLIRMAESHAKMHLRTEVRDDDINAAIRILLETFISTQKFSVMNQLRKRLRKYLNYKRDNDELLYYLLQTLVKESVDYLRIKDAIENPEKVEISTKEFRSRARELNLFEIPSFFKSNYFLKNNFSLEKGKKIIVKSFK</sequence>